<reference evidence="1 2" key="1">
    <citation type="submission" date="2019-05" db="EMBL/GenBank/DDBJ databases">
        <title>Another draft genome of Portunus trituberculatus and its Hox gene families provides insights of decapod evolution.</title>
        <authorList>
            <person name="Jeong J.-H."/>
            <person name="Song I."/>
            <person name="Kim S."/>
            <person name="Choi T."/>
            <person name="Kim D."/>
            <person name="Ryu S."/>
            <person name="Kim W."/>
        </authorList>
    </citation>
    <scope>NUCLEOTIDE SEQUENCE [LARGE SCALE GENOMIC DNA]</scope>
    <source>
        <tissue evidence="1">Muscle</tissue>
    </source>
</reference>
<keyword evidence="2" id="KW-1185">Reference proteome</keyword>
<dbReference type="Proteomes" id="UP000324222">
    <property type="component" value="Unassembled WGS sequence"/>
</dbReference>
<gene>
    <name evidence="1" type="ORF">E2C01_026825</name>
</gene>
<accession>A0A5B7EM24</accession>
<evidence type="ECO:0000313" key="2">
    <source>
        <dbReference type="Proteomes" id="UP000324222"/>
    </source>
</evidence>
<organism evidence="1 2">
    <name type="scientific">Portunus trituberculatus</name>
    <name type="common">Swimming crab</name>
    <name type="synonym">Neptunus trituberculatus</name>
    <dbReference type="NCBI Taxonomy" id="210409"/>
    <lineage>
        <taxon>Eukaryota</taxon>
        <taxon>Metazoa</taxon>
        <taxon>Ecdysozoa</taxon>
        <taxon>Arthropoda</taxon>
        <taxon>Crustacea</taxon>
        <taxon>Multicrustacea</taxon>
        <taxon>Malacostraca</taxon>
        <taxon>Eumalacostraca</taxon>
        <taxon>Eucarida</taxon>
        <taxon>Decapoda</taxon>
        <taxon>Pleocyemata</taxon>
        <taxon>Brachyura</taxon>
        <taxon>Eubrachyura</taxon>
        <taxon>Portunoidea</taxon>
        <taxon>Portunidae</taxon>
        <taxon>Portuninae</taxon>
        <taxon>Portunus</taxon>
    </lineage>
</organism>
<proteinExistence type="predicted"/>
<dbReference type="AlphaFoldDB" id="A0A5B7EM24"/>
<name>A0A5B7EM24_PORTR</name>
<protein>
    <submittedName>
        <fullName evidence="1">Uncharacterized protein</fullName>
    </submittedName>
</protein>
<evidence type="ECO:0000313" key="1">
    <source>
        <dbReference type="EMBL" id="MPC33474.1"/>
    </source>
</evidence>
<dbReference type="EMBL" id="VSRR010002841">
    <property type="protein sequence ID" value="MPC33474.1"/>
    <property type="molecule type" value="Genomic_DNA"/>
</dbReference>
<comment type="caution">
    <text evidence="1">The sequence shown here is derived from an EMBL/GenBank/DDBJ whole genome shotgun (WGS) entry which is preliminary data.</text>
</comment>
<sequence length="81" mass="9044">MQGRADLVCWVGVGESWKLGTHALDVEGSEEGGTIVSQWRKTRLFSNVHPKETERPRAATSPALRISRHLPFTKFSHPSMS</sequence>